<gene>
    <name evidence="2" type="ORF">BD311DRAFT_764086</name>
</gene>
<keyword evidence="1" id="KW-0812">Transmembrane</keyword>
<protein>
    <submittedName>
        <fullName evidence="2">Uncharacterized protein</fullName>
    </submittedName>
</protein>
<organism evidence="2">
    <name type="scientific">Dichomitus squalens</name>
    <dbReference type="NCBI Taxonomy" id="114155"/>
    <lineage>
        <taxon>Eukaryota</taxon>
        <taxon>Fungi</taxon>
        <taxon>Dikarya</taxon>
        <taxon>Basidiomycota</taxon>
        <taxon>Agaricomycotina</taxon>
        <taxon>Agaricomycetes</taxon>
        <taxon>Polyporales</taxon>
        <taxon>Polyporaceae</taxon>
        <taxon>Dichomitus</taxon>
    </lineage>
</organism>
<sequence>MSSSRARFPCCTLAYEVKLDVDHSLVRHPSTTDGCAGALPARVVVDASGQNREETYNHVVISGLALTTLPFMSFWMVCTARNWNHKCS</sequence>
<evidence type="ECO:0000256" key="1">
    <source>
        <dbReference type="SAM" id="Phobius"/>
    </source>
</evidence>
<name>A0A4Q9MEF3_9APHY</name>
<accession>A0A4Q9MEF3</accession>
<dbReference type="AlphaFoldDB" id="A0A4Q9MEF3"/>
<dbReference type="Proteomes" id="UP000292957">
    <property type="component" value="Unassembled WGS sequence"/>
</dbReference>
<dbReference type="EMBL" id="ML143457">
    <property type="protein sequence ID" value="TBU25639.1"/>
    <property type="molecule type" value="Genomic_DNA"/>
</dbReference>
<evidence type="ECO:0000313" key="2">
    <source>
        <dbReference type="EMBL" id="TBU25639.1"/>
    </source>
</evidence>
<proteinExistence type="predicted"/>
<keyword evidence="1" id="KW-1133">Transmembrane helix</keyword>
<keyword evidence="1" id="KW-0472">Membrane</keyword>
<feature type="transmembrane region" description="Helical" evidence="1">
    <location>
        <begin position="59"/>
        <end position="78"/>
    </location>
</feature>
<reference evidence="2" key="1">
    <citation type="submission" date="2019-01" db="EMBL/GenBank/DDBJ databases">
        <title>Draft genome sequences of three monokaryotic isolates of the white-rot basidiomycete fungus Dichomitus squalens.</title>
        <authorList>
            <consortium name="DOE Joint Genome Institute"/>
            <person name="Lopez S.C."/>
            <person name="Andreopoulos B."/>
            <person name="Pangilinan J."/>
            <person name="Lipzen A."/>
            <person name="Riley R."/>
            <person name="Ahrendt S."/>
            <person name="Ng V."/>
            <person name="Barry K."/>
            <person name="Daum C."/>
            <person name="Grigoriev I.V."/>
            <person name="Hilden K.S."/>
            <person name="Makela M.R."/>
            <person name="de Vries R.P."/>
        </authorList>
    </citation>
    <scope>NUCLEOTIDE SEQUENCE [LARGE SCALE GENOMIC DNA]</scope>
    <source>
        <strain evidence="2">OM18370.1</strain>
    </source>
</reference>